<dbReference type="SMART" id="SM00717">
    <property type="entry name" value="SANT"/>
    <property type="match status" value="2"/>
</dbReference>
<accession>A0A7J7DFS8</accession>
<reference evidence="9 10" key="1">
    <citation type="journal article" date="2020" name="Nat. Commun.">
        <title>Genome of Tripterygium wilfordii and identification of cytochrome P450 involved in triptolide biosynthesis.</title>
        <authorList>
            <person name="Tu L."/>
            <person name="Su P."/>
            <person name="Zhang Z."/>
            <person name="Gao L."/>
            <person name="Wang J."/>
            <person name="Hu T."/>
            <person name="Zhou J."/>
            <person name="Zhang Y."/>
            <person name="Zhao Y."/>
            <person name="Liu Y."/>
            <person name="Song Y."/>
            <person name="Tong Y."/>
            <person name="Lu Y."/>
            <person name="Yang J."/>
            <person name="Xu C."/>
            <person name="Jia M."/>
            <person name="Peters R.J."/>
            <person name="Huang L."/>
            <person name="Gao W."/>
        </authorList>
    </citation>
    <scope>NUCLEOTIDE SEQUENCE [LARGE SCALE GENOMIC DNA]</scope>
    <source>
        <strain evidence="10">cv. XIE 37</strain>
        <tissue evidence="9">Leaf</tissue>
    </source>
</reference>
<dbReference type="EMBL" id="JAAARO010000007">
    <property type="protein sequence ID" value="KAF5745128.1"/>
    <property type="molecule type" value="Genomic_DNA"/>
</dbReference>
<protein>
    <submittedName>
        <fullName evidence="9">Myb domain protein 69</fullName>
    </submittedName>
</protein>
<feature type="domain" description="Myb-like" evidence="7">
    <location>
        <begin position="16"/>
        <end position="63"/>
    </location>
</feature>
<keyword evidence="4" id="KW-0238">DNA-binding</keyword>
<gene>
    <name evidence="9" type="ORF">HS088_TW07G00709</name>
</gene>
<comment type="caution">
    <text evidence="9">The sequence shown here is derived from an EMBL/GenBank/DDBJ whole genome shotgun (WGS) entry which is preliminary data.</text>
</comment>
<evidence type="ECO:0000256" key="6">
    <source>
        <dbReference type="ARBA" id="ARBA00023242"/>
    </source>
</evidence>
<keyword evidence="10" id="KW-1185">Reference proteome</keyword>
<dbReference type="AlphaFoldDB" id="A0A7J7DFS8"/>
<dbReference type="Pfam" id="PF13921">
    <property type="entry name" value="Myb_DNA-bind_6"/>
    <property type="match status" value="1"/>
</dbReference>
<name>A0A7J7DFS8_TRIWF</name>
<sequence>MEQFGGRSSNGGKVCQRAHWRPAEDKKLYQIVDQHGPKNWNFIAQHVEGKSGKSCRLRWYNQLAPNINKNPLTEEEEERLLKAHRIEGNRWASIARLFPGRTDNALKNQYHVIMARRKREQFDHTIRGSNIAYHGHSSSSSLWAKDEFHHQGIQAYHPSSSSSGFVAPKIHHILKFNTKFMNFGDGDYGNEELIKKSKFDDRSDGLKKFGMAASLQEHGNGSNKGSVAFIDFLGVGIS</sequence>
<keyword evidence="6" id="KW-0539">Nucleus</keyword>
<dbReference type="GO" id="GO:0000978">
    <property type="term" value="F:RNA polymerase II cis-regulatory region sequence-specific DNA binding"/>
    <property type="evidence" value="ECO:0007669"/>
    <property type="project" value="TreeGrafter"/>
</dbReference>
<proteinExistence type="predicted"/>
<evidence type="ECO:0000313" key="9">
    <source>
        <dbReference type="EMBL" id="KAF5745128.1"/>
    </source>
</evidence>
<keyword evidence="2" id="KW-0677">Repeat</keyword>
<keyword evidence="5" id="KW-0804">Transcription</keyword>
<feature type="domain" description="HTH myb-type" evidence="8">
    <location>
        <begin position="12"/>
        <end position="67"/>
    </location>
</feature>
<dbReference type="FunFam" id="1.10.10.60:FF:000060">
    <property type="entry name" value="MYB transcription factor"/>
    <property type="match status" value="1"/>
</dbReference>
<dbReference type="PROSITE" id="PS51294">
    <property type="entry name" value="HTH_MYB"/>
    <property type="match status" value="2"/>
</dbReference>
<evidence type="ECO:0000259" key="8">
    <source>
        <dbReference type="PROSITE" id="PS51294"/>
    </source>
</evidence>
<organism evidence="9 10">
    <name type="scientific">Tripterygium wilfordii</name>
    <name type="common">Thunder God vine</name>
    <dbReference type="NCBI Taxonomy" id="458696"/>
    <lineage>
        <taxon>Eukaryota</taxon>
        <taxon>Viridiplantae</taxon>
        <taxon>Streptophyta</taxon>
        <taxon>Embryophyta</taxon>
        <taxon>Tracheophyta</taxon>
        <taxon>Spermatophyta</taxon>
        <taxon>Magnoliopsida</taxon>
        <taxon>eudicotyledons</taxon>
        <taxon>Gunneridae</taxon>
        <taxon>Pentapetalae</taxon>
        <taxon>rosids</taxon>
        <taxon>fabids</taxon>
        <taxon>Celastrales</taxon>
        <taxon>Celastraceae</taxon>
        <taxon>Tripterygium</taxon>
    </lineage>
</organism>
<dbReference type="InterPro" id="IPR017930">
    <property type="entry name" value="Myb_dom"/>
</dbReference>
<evidence type="ECO:0000256" key="2">
    <source>
        <dbReference type="ARBA" id="ARBA00022737"/>
    </source>
</evidence>
<dbReference type="Gene3D" id="1.10.10.60">
    <property type="entry name" value="Homeodomain-like"/>
    <property type="match status" value="2"/>
</dbReference>
<dbReference type="InterPro" id="IPR050560">
    <property type="entry name" value="MYB_TF"/>
</dbReference>
<evidence type="ECO:0000256" key="5">
    <source>
        <dbReference type="ARBA" id="ARBA00023163"/>
    </source>
</evidence>
<dbReference type="Proteomes" id="UP000593562">
    <property type="component" value="Unassembled WGS sequence"/>
</dbReference>
<dbReference type="InterPro" id="IPR001005">
    <property type="entry name" value="SANT/Myb"/>
</dbReference>
<dbReference type="GO" id="GO:0005634">
    <property type="term" value="C:nucleus"/>
    <property type="evidence" value="ECO:0007669"/>
    <property type="project" value="UniProtKB-SubCell"/>
</dbReference>
<keyword evidence="3" id="KW-0805">Transcription regulation</keyword>
<dbReference type="GO" id="GO:0000981">
    <property type="term" value="F:DNA-binding transcription factor activity, RNA polymerase II-specific"/>
    <property type="evidence" value="ECO:0007669"/>
    <property type="project" value="TreeGrafter"/>
</dbReference>
<evidence type="ECO:0000313" key="10">
    <source>
        <dbReference type="Proteomes" id="UP000593562"/>
    </source>
</evidence>
<dbReference type="PROSITE" id="PS50090">
    <property type="entry name" value="MYB_LIKE"/>
    <property type="match status" value="2"/>
</dbReference>
<dbReference type="PANTHER" id="PTHR45614:SF100">
    <property type="entry name" value="MYB TRANSCRIPTION FACTOR"/>
    <property type="match status" value="1"/>
</dbReference>
<dbReference type="CDD" id="cd00167">
    <property type="entry name" value="SANT"/>
    <property type="match status" value="2"/>
</dbReference>
<dbReference type="SUPFAM" id="SSF46689">
    <property type="entry name" value="Homeodomain-like"/>
    <property type="match status" value="1"/>
</dbReference>
<evidence type="ECO:0000259" key="7">
    <source>
        <dbReference type="PROSITE" id="PS50090"/>
    </source>
</evidence>
<comment type="subcellular location">
    <subcellularLocation>
        <location evidence="1">Nucleus</location>
    </subcellularLocation>
</comment>
<evidence type="ECO:0000256" key="4">
    <source>
        <dbReference type="ARBA" id="ARBA00023125"/>
    </source>
</evidence>
<dbReference type="InterPro" id="IPR009057">
    <property type="entry name" value="Homeodomain-like_sf"/>
</dbReference>
<dbReference type="InParanoid" id="A0A7J7DFS8"/>
<dbReference type="PANTHER" id="PTHR45614">
    <property type="entry name" value="MYB PROTEIN-RELATED"/>
    <property type="match status" value="1"/>
</dbReference>
<evidence type="ECO:0000256" key="1">
    <source>
        <dbReference type="ARBA" id="ARBA00004123"/>
    </source>
</evidence>
<feature type="domain" description="Myb-like" evidence="7">
    <location>
        <begin position="64"/>
        <end position="114"/>
    </location>
</feature>
<feature type="domain" description="HTH myb-type" evidence="8">
    <location>
        <begin position="68"/>
        <end position="118"/>
    </location>
</feature>
<evidence type="ECO:0000256" key="3">
    <source>
        <dbReference type="ARBA" id="ARBA00023015"/>
    </source>
</evidence>